<feature type="transmembrane region" description="Helical" evidence="11">
    <location>
        <begin position="7"/>
        <end position="29"/>
    </location>
</feature>
<keyword evidence="6" id="KW-0808">Transferase</keyword>
<dbReference type="CDD" id="cd00075">
    <property type="entry name" value="HATPase"/>
    <property type="match status" value="1"/>
</dbReference>
<dbReference type="PANTHER" id="PTHR45453">
    <property type="entry name" value="PHOSPHATE REGULON SENSOR PROTEIN PHOR"/>
    <property type="match status" value="1"/>
</dbReference>
<dbReference type="PROSITE" id="PS50109">
    <property type="entry name" value="HIS_KIN"/>
    <property type="match status" value="1"/>
</dbReference>
<evidence type="ECO:0000313" key="14">
    <source>
        <dbReference type="Proteomes" id="UP001597459"/>
    </source>
</evidence>
<evidence type="ECO:0000313" key="13">
    <source>
        <dbReference type="EMBL" id="MFD2591772.1"/>
    </source>
</evidence>
<evidence type="ECO:0000256" key="11">
    <source>
        <dbReference type="SAM" id="Phobius"/>
    </source>
</evidence>
<evidence type="ECO:0000256" key="7">
    <source>
        <dbReference type="ARBA" id="ARBA00022692"/>
    </source>
</evidence>
<dbReference type="SMART" id="SM00388">
    <property type="entry name" value="HisKA"/>
    <property type="match status" value="1"/>
</dbReference>
<evidence type="ECO:0000256" key="8">
    <source>
        <dbReference type="ARBA" id="ARBA00022777"/>
    </source>
</evidence>
<dbReference type="Pfam" id="PF00512">
    <property type="entry name" value="HisKA"/>
    <property type="match status" value="1"/>
</dbReference>
<accession>A0ABW5N831</accession>
<evidence type="ECO:0000256" key="10">
    <source>
        <dbReference type="ARBA" id="ARBA00023136"/>
    </source>
</evidence>
<evidence type="ECO:0000256" key="4">
    <source>
        <dbReference type="ARBA" id="ARBA00022475"/>
    </source>
</evidence>
<dbReference type="SUPFAM" id="SSF55874">
    <property type="entry name" value="ATPase domain of HSP90 chaperone/DNA topoisomerase II/histidine kinase"/>
    <property type="match status" value="1"/>
</dbReference>
<evidence type="ECO:0000256" key="2">
    <source>
        <dbReference type="ARBA" id="ARBA00004651"/>
    </source>
</evidence>
<dbReference type="PANTHER" id="PTHR45453:SF2">
    <property type="entry name" value="HISTIDINE KINASE"/>
    <property type="match status" value="1"/>
</dbReference>
<gene>
    <name evidence="13" type="ORF">ACFSTE_13110</name>
</gene>
<dbReference type="GO" id="GO:0016301">
    <property type="term" value="F:kinase activity"/>
    <property type="evidence" value="ECO:0007669"/>
    <property type="project" value="UniProtKB-KW"/>
</dbReference>
<feature type="transmembrane region" description="Helical" evidence="11">
    <location>
        <begin position="232"/>
        <end position="255"/>
    </location>
</feature>
<dbReference type="SMART" id="SM00387">
    <property type="entry name" value="HATPase_c"/>
    <property type="match status" value="1"/>
</dbReference>
<evidence type="ECO:0000256" key="5">
    <source>
        <dbReference type="ARBA" id="ARBA00022553"/>
    </source>
</evidence>
<comment type="caution">
    <text evidence="13">The sequence shown here is derived from an EMBL/GenBank/DDBJ whole genome shotgun (WGS) entry which is preliminary data.</text>
</comment>
<evidence type="ECO:0000256" key="9">
    <source>
        <dbReference type="ARBA" id="ARBA00022989"/>
    </source>
</evidence>
<evidence type="ECO:0000259" key="12">
    <source>
        <dbReference type="PROSITE" id="PS50109"/>
    </source>
</evidence>
<dbReference type="PRINTS" id="PR00344">
    <property type="entry name" value="BCTRLSENSOR"/>
</dbReference>
<dbReference type="InterPro" id="IPR004358">
    <property type="entry name" value="Sig_transdc_His_kin-like_C"/>
</dbReference>
<keyword evidence="8 13" id="KW-0418">Kinase</keyword>
<keyword evidence="9 11" id="KW-1133">Transmembrane helix</keyword>
<dbReference type="RefSeq" id="WP_378253483.1">
    <property type="nucleotide sequence ID" value="NZ_JBHSJV010000001.1"/>
</dbReference>
<dbReference type="InterPro" id="IPR003661">
    <property type="entry name" value="HisK_dim/P_dom"/>
</dbReference>
<keyword evidence="5" id="KW-0597">Phosphoprotein</keyword>
<dbReference type="SUPFAM" id="SSF47384">
    <property type="entry name" value="Homodimeric domain of signal transducing histidine kinase"/>
    <property type="match status" value="1"/>
</dbReference>
<comment type="subcellular location">
    <subcellularLocation>
        <location evidence="2">Cell membrane</location>
        <topology evidence="2">Multi-pass membrane protein</topology>
    </subcellularLocation>
</comment>
<keyword evidence="7 11" id="KW-0812">Transmembrane</keyword>
<sequence length="488" mass="56959">MIKNKKLTYWLSTLILLSIISILILQGYWISHSYTKEHNEFKENVHKALSEFDLNLSIKNRQIILLDDHIEYEYEYYSPDSTYNFYGSYRIEKEQTKDVTFDNQLFAVRKEQFRQINQFFKKDSLAFPNLLEEVELTITQQCVKCRDYKVFNLDSMLTVSLKKFGVSLPFQFGVYNKNKKKWDYLSDKQIDTLTLSQTTYQKPFQASVKKDKSFHLLLQKEDRFILQKIQTVIALSIALLLLISASFFYLLRFALQQKKLSEMRTSFINNMTHEFKTPVANILLGVDNIENAHIINKPAAIQNFTKIIRKESIRINEMVNTILEHAQLDRGHWRLNLEHVDMHQLIKQLLDIWVLPVQERGGKITVDLAATKMTLFADEALLYQAISNILDNANKYSLDTPDITIQTYNTIHSLHIKITDKGIGFSALEKKHIFEKFYRIPTKNLHDVKGFGLGLNYAENIIHFFKGKINVESEKGKGSSFEIVLPIS</sequence>
<dbReference type="InterPro" id="IPR036097">
    <property type="entry name" value="HisK_dim/P_sf"/>
</dbReference>
<dbReference type="Pfam" id="PF02518">
    <property type="entry name" value="HATPase_c"/>
    <property type="match status" value="1"/>
</dbReference>
<evidence type="ECO:0000256" key="3">
    <source>
        <dbReference type="ARBA" id="ARBA00012438"/>
    </source>
</evidence>
<dbReference type="EC" id="2.7.13.3" evidence="3"/>
<dbReference type="InterPro" id="IPR050351">
    <property type="entry name" value="BphY/WalK/GraS-like"/>
</dbReference>
<keyword evidence="14" id="KW-1185">Reference proteome</keyword>
<dbReference type="InterPro" id="IPR005467">
    <property type="entry name" value="His_kinase_dom"/>
</dbReference>
<proteinExistence type="predicted"/>
<dbReference type="Gene3D" id="3.30.565.10">
    <property type="entry name" value="Histidine kinase-like ATPase, C-terminal domain"/>
    <property type="match status" value="1"/>
</dbReference>
<organism evidence="13 14">
    <name type="scientific">Aquimarina hainanensis</name>
    <dbReference type="NCBI Taxonomy" id="1578017"/>
    <lineage>
        <taxon>Bacteria</taxon>
        <taxon>Pseudomonadati</taxon>
        <taxon>Bacteroidota</taxon>
        <taxon>Flavobacteriia</taxon>
        <taxon>Flavobacteriales</taxon>
        <taxon>Flavobacteriaceae</taxon>
        <taxon>Aquimarina</taxon>
    </lineage>
</organism>
<keyword evidence="4" id="KW-1003">Cell membrane</keyword>
<evidence type="ECO:0000256" key="1">
    <source>
        <dbReference type="ARBA" id="ARBA00000085"/>
    </source>
</evidence>
<dbReference type="CDD" id="cd00082">
    <property type="entry name" value="HisKA"/>
    <property type="match status" value="1"/>
</dbReference>
<comment type="catalytic activity">
    <reaction evidence="1">
        <text>ATP + protein L-histidine = ADP + protein N-phospho-L-histidine.</text>
        <dbReference type="EC" id="2.7.13.3"/>
    </reaction>
</comment>
<dbReference type="Proteomes" id="UP001597459">
    <property type="component" value="Unassembled WGS sequence"/>
</dbReference>
<protein>
    <recommendedName>
        <fullName evidence="3">histidine kinase</fullName>
        <ecNumber evidence="3">2.7.13.3</ecNumber>
    </recommendedName>
</protein>
<dbReference type="EMBL" id="JBHULX010000022">
    <property type="protein sequence ID" value="MFD2591772.1"/>
    <property type="molecule type" value="Genomic_DNA"/>
</dbReference>
<dbReference type="InterPro" id="IPR003594">
    <property type="entry name" value="HATPase_dom"/>
</dbReference>
<feature type="domain" description="Histidine kinase" evidence="12">
    <location>
        <begin position="270"/>
        <end position="488"/>
    </location>
</feature>
<keyword evidence="10 11" id="KW-0472">Membrane</keyword>
<reference evidence="14" key="1">
    <citation type="journal article" date="2019" name="Int. J. Syst. Evol. Microbiol.">
        <title>The Global Catalogue of Microorganisms (GCM) 10K type strain sequencing project: providing services to taxonomists for standard genome sequencing and annotation.</title>
        <authorList>
            <consortium name="The Broad Institute Genomics Platform"/>
            <consortium name="The Broad Institute Genome Sequencing Center for Infectious Disease"/>
            <person name="Wu L."/>
            <person name="Ma J."/>
        </authorList>
    </citation>
    <scope>NUCLEOTIDE SEQUENCE [LARGE SCALE GENOMIC DNA]</scope>
    <source>
        <strain evidence="14">KCTC 42423</strain>
    </source>
</reference>
<dbReference type="Gene3D" id="1.10.287.130">
    <property type="match status" value="1"/>
</dbReference>
<evidence type="ECO:0000256" key="6">
    <source>
        <dbReference type="ARBA" id="ARBA00022679"/>
    </source>
</evidence>
<name>A0ABW5N831_9FLAO</name>
<dbReference type="InterPro" id="IPR036890">
    <property type="entry name" value="HATPase_C_sf"/>
</dbReference>